<dbReference type="InterPro" id="IPR029028">
    <property type="entry name" value="Alpha/beta_knot_MTases"/>
</dbReference>
<evidence type="ECO:0000259" key="4">
    <source>
        <dbReference type="SMART" id="SM00967"/>
    </source>
</evidence>
<accession>A0ABU9LJ81</accession>
<dbReference type="Gene3D" id="3.40.1280.10">
    <property type="match status" value="1"/>
</dbReference>
<dbReference type="InterPro" id="IPR051259">
    <property type="entry name" value="rRNA_Methyltransferase"/>
</dbReference>
<dbReference type="SUPFAM" id="SSF75217">
    <property type="entry name" value="alpha/beta knot"/>
    <property type="match status" value="1"/>
</dbReference>
<keyword evidence="3" id="KW-0808">Transferase</keyword>
<dbReference type="InterPro" id="IPR029064">
    <property type="entry name" value="Ribosomal_eL30-like_sf"/>
</dbReference>
<evidence type="ECO:0000256" key="2">
    <source>
        <dbReference type="ARBA" id="ARBA00022603"/>
    </source>
</evidence>
<comment type="caution">
    <text evidence="5">The sequence shown here is derived from an EMBL/GenBank/DDBJ whole genome shotgun (WGS) entry which is preliminary data.</text>
</comment>
<dbReference type="InterPro" id="IPR029026">
    <property type="entry name" value="tRNA_m1G_MTases_N"/>
</dbReference>
<gene>
    <name evidence="5" type="ORF">AAF454_03290</name>
</gene>
<sequence>MKRIESLSNSLVKYWKKLATTRKERDQSGEFLVEGFHLVEEALQGTDVLNLIVREGVEIPATWNVDNIYMVEVTAAIAAELAETERTQGIFAHCKQPDFEVKSSWKKFLLIDAVQDPGNVGTMIRTADAAGMDAVILGKGSADPFNPKTIRSTQGSIFHLPVLRGELVDWVEQLQERDIPIYGTALDTTSVVYNQVQKTPSFAVIMGNEGSGISKELLTKTTKNVIIPIMGGAESLNVAVATGIVLYHFATAE</sequence>
<dbReference type="GO" id="GO:0008168">
    <property type="term" value="F:methyltransferase activity"/>
    <property type="evidence" value="ECO:0007669"/>
    <property type="project" value="UniProtKB-KW"/>
</dbReference>
<dbReference type="Proteomes" id="UP001398420">
    <property type="component" value="Unassembled WGS sequence"/>
</dbReference>
<keyword evidence="6" id="KW-1185">Reference proteome</keyword>
<evidence type="ECO:0000256" key="1">
    <source>
        <dbReference type="ARBA" id="ARBA00007228"/>
    </source>
</evidence>
<dbReference type="SUPFAM" id="SSF55315">
    <property type="entry name" value="L30e-like"/>
    <property type="match status" value="1"/>
</dbReference>
<dbReference type="RefSeq" id="WP_121176262.1">
    <property type="nucleotide sequence ID" value="NZ_JBCEWA010000002.1"/>
</dbReference>
<evidence type="ECO:0000313" key="6">
    <source>
        <dbReference type="Proteomes" id="UP001398420"/>
    </source>
</evidence>
<dbReference type="Pfam" id="PF00588">
    <property type="entry name" value="SpoU_methylase"/>
    <property type="match status" value="1"/>
</dbReference>
<dbReference type="PANTHER" id="PTHR43191">
    <property type="entry name" value="RRNA METHYLTRANSFERASE 3"/>
    <property type="match status" value="1"/>
</dbReference>
<dbReference type="Pfam" id="PF22435">
    <property type="entry name" value="MRM3-like_sub_bind"/>
    <property type="match status" value="1"/>
</dbReference>
<dbReference type="CDD" id="cd18095">
    <property type="entry name" value="SpoU-like_rRNA-MTase"/>
    <property type="match status" value="1"/>
</dbReference>
<comment type="similarity">
    <text evidence="1">Belongs to the class IV-like SAM-binding methyltransferase superfamily. RNA methyltransferase TrmH family.</text>
</comment>
<organism evidence="5 6">
    <name type="scientific">Kurthia gibsonii</name>
    <dbReference type="NCBI Taxonomy" id="33946"/>
    <lineage>
        <taxon>Bacteria</taxon>
        <taxon>Bacillati</taxon>
        <taxon>Bacillota</taxon>
        <taxon>Bacilli</taxon>
        <taxon>Bacillales</taxon>
        <taxon>Caryophanaceae</taxon>
        <taxon>Kurthia</taxon>
    </lineage>
</organism>
<feature type="domain" description="RNA 2-O ribose methyltransferase substrate binding" evidence="4">
    <location>
        <begin position="32"/>
        <end position="100"/>
    </location>
</feature>
<reference evidence="5 6" key="1">
    <citation type="submission" date="2024-04" db="EMBL/GenBank/DDBJ databases">
        <authorList>
            <person name="Wu Y.S."/>
            <person name="Zhang L."/>
        </authorList>
    </citation>
    <scope>NUCLEOTIDE SEQUENCE [LARGE SCALE GENOMIC DNA]</scope>
    <source>
        <strain evidence="5 6">KG-01</strain>
    </source>
</reference>
<dbReference type="PANTHER" id="PTHR43191:SF2">
    <property type="entry name" value="RRNA METHYLTRANSFERASE 3, MITOCHONDRIAL"/>
    <property type="match status" value="1"/>
</dbReference>
<dbReference type="Gene3D" id="3.30.1330.30">
    <property type="match status" value="1"/>
</dbReference>
<dbReference type="EMBL" id="JBCEWA010000002">
    <property type="protein sequence ID" value="MEL5987449.1"/>
    <property type="molecule type" value="Genomic_DNA"/>
</dbReference>
<dbReference type="InterPro" id="IPR013123">
    <property type="entry name" value="SpoU_subst-bd"/>
</dbReference>
<evidence type="ECO:0000256" key="3">
    <source>
        <dbReference type="ARBA" id="ARBA00022679"/>
    </source>
</evidence>
<dbReference type="InterPro" id="IPR053888">
    <property type="entry name" value="MRM3-like_sub_bind"/>
</dbReference>
<dbReference type="GO" id="GO:0032259">
    <property type="term" value="P:methylation"/>
    <property type="evidence" value="ECO:0007669"/>
    <property type="project" value="UniProtKB-KW"/>
</dbReference>
<name>A0ABU9LJ81_9BACL</name>
<keyword evidence="2 5" id="KW-0489">Methyltransferase</keyword>
<evidence type="ECO:0000313" key="5">
    <source>
        <dbReference type="EMBL" id="MEL5987449.1"/>
    </source>
</evidence>
<dbReference type="SMART" id="SM00967">
    <property type="entry name" value="SpoU_sub_bind"/>
    <property type="match status" value="1"/>
</dbReference>
<dbReference type="InterPro" id="IPR001537">
    <property type="entry name" value="SpoU_MeTrfase"/>
</dbReference>
<proteinExistence type="inferred from homology"/>
<protein>
    <submittedName>
        <fullName evidence="5">RNA methyltransferase</fullName>
    </submittedName>
</protein>